<proteinExistence type="predicted"/>
<organism evidence="1 2">
    <name type="scientific">Paraburkholderia phenazinium</name>
    <dbReference type="NCBI Taxonomy" id="60549"/>
    <lineage>
        <taxon>Bacteria</taxon>
        <taxon>Pseudomonadati</taxon>
        <taxon>Pseudomonadota</taxon>
        <taxon>Betaproteobacteria</taxon>
        <taxon>Burkholderiales</taxon>
        <taxon>Burkholderiaceae</taxon>
        <taxon>Paraburkholderia</taxon>
    </lineage>
</organism>
<reference evidence="1 2" key="1">
    <citation type="submission" date="2016-11" db="EMBL/GenBank/DDBJ databases">
        <authorList>
            <person name="Jaros S."/>
            <person name="Januszkiewicz K."/>
            <person name="Wedrychowicz H."/>
        </authorList>
    </citation>
    <scope>NUCLEOTIDE SEQUENCE [LARGE SCALE GENOMIC DNA]</scope>
    <source>
        <strain evidence="1 2">GAS86</strain>
    </source>
</reference>
<evidence type="ECO:0000313" key="2">
    <source>
        <dbReference type="Proteomes" id="UP000184693"/>
    </source>
</evidence>
<dbReference type="EMBL" id="FSRM01000001">
    <property type="protein sequence ID" value="SIO15707.1"/>
    <property type="molecule type" value="Genomic_DNA"/>
</dbReference>
<gene>
    <name evidence="1" type="ORF">SAMN05444168_3054</name>
</gene>
<evidence type="ECO:0000313" key="1">
    <source>
        <dbReference type="EMBL" id="SIO15707.1"/>
    </source>
</evidence>
<dbReference type="Proteomes" id="UP000184693">
    <property type="component" value="Unassembled WGS sequence"/>
</dbReference>
<protein>
    <submittedName>
        <fullName evidence="1">Uncharacterized protein</fullName>
    </submittedName>
</protein>
<sequence length="94" mass="10809">MYQATTKCYYRGYVIYCAITRGKFGGYLAAVSIDRGDVRNPSSISYAPRHVLFQNENEATYFVLHWAERRIDNLSASDLYQLGNRTKSSVSQRK</sequence>
<dbReference type="AlphaFoldDB" id="A0A1N6H7R5"/>
<name>A0A1N6H7R5_9BURK</name>
<accession>A0A1N6H7R5</accession>